<dbReference type="SUPFAM" id="SSF55166">
    <property type="entry name" value="Hedgehog/DD-peptidase"/>
    <property type="match status" value="1"/>
</dbReference>
<dbReference type="Proteomes" id="UP001595613">
    <property type="component" value="Unassembled WGS sequence"/>
</dbReference>
<name>A0ABV7X2W9_9HYPH</name>
<evidence type="ECO:0000259" key="1">
    <source>
        <dbReference type="Pfam" id="PF13539"/>
    </source>
</evidence>
<evidence type="ECO:0000313" key="3">
    <source>
        <dbReference type="Proteomes" id="UP001595613"/>
    </source>
</evidence>
<proteinExistence type="predicted"/>
<evidence type="ECO:0000313" key="2">
    <source>
        <dbReference type="EMBL" id="MFC3705921.1"/>
    </source>
</evidence>
<dbReference type="CDD" id="cd14845">
    <property type="entry name" value="L-Ala-D-Glu_peptidase_like"/>
    <property type="match status" value="1"/>
</dbReference>
<keyword evidence="3" id="KW-1185">Reference proteome</keyword>
<reference evidence="3" key="1">
    <citation type="journal article" date="2019" name="Int. J. Syst. Evol. Microbiol.">
        <title>The Global Catalogue of Microorganisms (GCM) 10K type strain sequencing project: providing services to taxonomists for standard genome sequencing and annotation.</title>
        <authorList>
            <consortium name="The Broad Institute Genomics Platform"/>
            <consortium name="The Broad Institute Genome Sequencing Center for Infectious Disease"/>
            <person name="Wu L."/>
            <person name="Ma J."/>
        </authorList>
    </citation>
    <scope>NUCLEOTIDE SEQUENCE [LARGE SCALE GENOMIC DNA]</scope>
    <source>
        <strain evidence="3">KCTC 42281</strain>
    </source>
</reference>
<dbReference type="InterPro" id="IPR009045">
    <property type="entry name" value="Zn_M74/Hedgehog-like"/>
</dbReference>
<accession>A0ABV7X2W9</accession>
<comment type="caution">
    <text evidence="2">The sequence shown here is derived from an EMBL/GenBank/DDBJ whole genome shotgun (WGS) entry which is preliminary data.</text>
</comment>
<organism evidence="2 3">
    <name type="scientific">Devosia honganensis</name>
    <dbReference type="NCBI Taxonomy" id="1610527"/>
    <lineage>
        <taxon>Bacteria</taxon>
        <taxon>Pseudomonadati</taxon>
        <taxon>Pseudomonadota</taxon>
        <taxon>Alphaproteobacteria</taxon>
        <taxon>Hyphomicrobiales</taxon>
        <taxon>Devosiaceae</taxon>
        <taxon>Devosia</taxon>
    </lineage>
</organism>
<dbReference type="Pfam" id="PF13539">
    <property type="entry name" value="Peptidase_M15_4"/>
    <property type="match status" value="1"/>
</dbReference>
<protein>
    <submittedName>
        <fullName evidence="2">M15 family metallopeptidase</fullName>
    </submittedName>
</protein>
<dbReference type="EMBL" id="JBHRYD010000013">
    <property type="protein sequence ID" value="MFC3705921.1"/>
    <property type="molecule type" value="Genomic_DNA"/>
</dbReference>
<gene>
    <name evidence="2" type="ORF">ACFOOL_14280</name>
</gene>
<sequence>MRDREFLASLRHQEQQFRAGREGAHPFIVAFEGRFIRRMRALGVPMFAHEVWRMPERQDELYRAGRSKAKAGQSPHNFGCAVDLVHGTQGWNLNDQQWSLIGHVGKEVALSLGVKLVWGGDWKFYDPAHWELADWRVIRGVFQSNPDVRTVPEALALLAKERSQV</sequence>
<dbReference type="RefSeq" id="WP_380097903.1">
    <property type="nucleotide sequence ID" value="NZ_JBHRYD010000013.1"/>
</dbReference>
<dbReference type="Gene3D" id="3.30.1380.10">
    <property type="match status" value="1"/>
</dbReference>
<dbReference type="InterPro" id="IPR039561">
    <property type="entry name" value="Peptidase_M15C"/>
</dbReference>
<feature type="domain" description="Peptidase M15C" evidence="1">
    <location>
        <begin position="69"/>
        <end position="131"/>
    </location>
</feature>